<dbReference type="Pfam" id="PF04007">
    <property type="entry name" value="DUF354"/>
    <property type="match status" value="1"/>
</dbReference>
<evidence type="ECO:0000313" key="1">
    <source>
        <dbReference type="EMBL" id="TDK47317.1"/>
    </source>
</evidence>
<sequence>MKVLIFESWHEAPQLETSLELAEEYAENGHEVYYVHIGGILPYVEWYNGISKGISKFLYRKSVQHKIKLARKLINSQIQVATDSMLSGEEIESLYEELTFKNLEELKAYVWQGIDVGLAAASSHISVTNDLYPDTLVQNEVINRIIHSSKIVATSFQKWLDKIAPDLVLFRNGRVATYRPILRICQREKQQFLVHDRACDKFHYSLGPTYRHDWEMRKDELEENWEKSVLPLSTKQKIGRDFFEERKVRKNDSFTVFAKDQKVGMLPSSWNKDNFNVVYFNSSISEYAAVGDEVNPHVLFDSQEDSLVEIARHLSNRPNTKLYLRLHPNLINQSRQEKELWYNLESEQINVIKPDSPIDTYALIEQADLVICYLSTVGVEAAYCGTPTISLSHSLYSRLDVVYQPATKEELFELLDAENLPAKPNERCLEYGFYMKTHGIKHKYFHALTHQSGRYKGVDLQKLDFKQTKRKLISPLEEIYRKFIKMNKN</sequence>
<dbReference type="EMBL" id="SMUW01000029">
    <property type="protein sequence ID" value="TDK47317.1"/>
    <property type="molecule type" value="Genomic_DNA"/>
</dbReference>
<evidence type="ECO:0000313" key="2">
    <source>
        <dbReference type="Proteomes" id="UP000295438"/>
    </source>
</evidence>
<dbReference type="InterPro" id="IPR043148">
    <property type="entry name" value="TagF_C"/>
</dbReference>
<gene>
    <name evidence="1" type="ORF">E1898_05485</name>
</gene>
<organism evidence="1 2">
    <name type="scientific">Algoriphagus formosus</name>
    <dbReference type="NCBI Taxonomy" id="2007308"/>
    <lineage>
        <taxon>Bacteria</taxon>
        <taxon>Pseudomonadati</taxon>
        <taxon>Bacteroidota</taxon>
        <taxon>Cytophagia</taxon>
        <taxon>Cytophagales</taxon>
        <taxon>Cyclobacteriaceae</taxon>
        <taxon>Algoriphagus</taxon>
    </lineage>
</organism>
<comment type="caution">
    <text evidence="1">The sequence shown here is derived from an EMBL/GenBank/DDBJ whole genome shotgun (WGS) entry which is preliminary data.</text>
</comment>
<dbReference type="Proteomes" id="UP000295438">
    <property type="component" value="Unassembled WGS sequence"/>
</dbReference>
<keyword evidence="2" id="KW-1185">Reference proteome</keyword>
<proteinExistence type="predicted"/>
<reference evidence="1 2" key="1">
    <citation type="submission" date="2019-03" db="EMBL/GenBank/DDBJ databases">
        <title>Algoriphagus aquimaris sp. nov., isolated form marine sediment in Pohang, Korea.</title>
        <authorList>
            <person name="Kim J."/>
            <person name="Yoon S.-H."/>
            <person name="Lee S.-S."/>
        </authorList>
    </citation>
    <scope>NUCLEOTIDE SEQUENCE [LARGE SCALE GENOMIC DNA]</scope>
    <source>
        <strain evidence="1 2">F21</strain>
    </source>
</reference>
<accession>A0A4V3ARN6</accession>
<dbReference type="AlphaFoldDB" id="A0A4V3ARN6"/>
<dbReference type="RefSeq" id="WP_133390141.1">
    <property type="nucleotide sequence ID" value="NZ_SMUW01000029.1"/>
</dbReference>
<protein>
    <submittedName>
        <fullName evidence="1">DUF354 domain-containing protein</fullName>
    </submittedName>
</protein>
<dbReference type="InterPro" id="IPR007152">
    <property type="entry name" value="DUF354"/>
</dbReference>
<dbReference type="SUPFAM" id="SSF53756">
    <property type="entry name" value="UDP-Glycosyltransferase/glycogen phosphorylase"/>
    <property type="match status" value="1"/>
</dbReference>
<dbReference type="Gene3D" id="3.40.50.12580">
    <property type="match status" value="1"/>
</dbReference>
<name>A0A4V3ARN6_9BACT</name>